<dbReference type="EC" id="5.4.99.12" evidence="4"/>
<evidence type="ECO:0000256" key="3">
    <source>
        <dbReference type="ARBA" id="ARBA00023235"/>
    </source>
</evidence>
<evidence type="ECO:0000256" key="2">
    <source>
        <dbReference type="ARBA" id="ARBA00022694"/>
    </source>
</evidence>
<dbReference type="HAMAP" id="MF_00171">
    <property type="entry name" value="TruA"/>
    <property type="match status" value="1"/>
</dbReference>
<evidence type="ECO:0000256" key="5">
    <source>
        <dbReference type="PIRSR" id="PIRSR001430-1"/>
    </source>
</evidence>
<dbReference type="InterPro" id="IPR020103">
    <property type="entry name" value="PsdUridine_synth_cat_dom_sf"/>
</dbReference>
<dbReference type="CDD" id="cd02570">
    <property type="entry name" value="PseudoU_synth_EcTruA"/>
    <property type="match status" value="1"/>
</dbReference>
<comment type="caution">
    <text evidence="4">Lacks conserved residue(s) required for the propagation of feature annotation.</text>
</comment>
<dbReference type="GO" id="GO:0160147">
    <property type="term" value="F:tRNA pseudouridine(38-40) synthase activity"/>
    <property type="evidence" value="ECO:0007669"/>
    <property type="project" value="UniProtKB-EC"/>
</dbReference>
<dbReference type="FunFam" id="3.30.70.580:FF:000001">
    <property type="entry name" value="tRNA pseudouridine synthase A"/>
    <property type="match status" value="1"/>
</dbReference>
<feature type="active site" description="Nucleophile" evidence="4 5">
    <location>
        <position position="51"/>
    </location>
</feature>
<evidence type="ECO:0000256" key="4">
    <source>
        <dbReference type="HAMAP-Rule" id="MF_00171"/>
    </source>
</evidence>
<dbReference type="Gene3D" id="3.30.70.660">
    <property type="entry name" value="Pseudouridine synthase I, catalytic domain, C-terminal subdomain"/>
    <property type="match status" value="1"/>
</dbReference>
<protein>
    <recommendedName>
        <fullName evidence="4">tRNA pseudouridine synthase A</fullName>
        <ecNumber evidence="4">5.4.99.12</ecNumber>
    </recommendedName>
    <alternativeName>
        <fullName evidence="4">tRNA pseudouridine(38-40) synthase</fullName>
    </alternativeName>
    <alternativeName>
        <fullName evidence="4">tRNA pseudouridylate synthase I</fullName>
    </alternativeName>
    <alternativeName>
        <fullName evidence="4">tRNA-uridine isomerase I</fullName>
    </alternativeName>
</protein>
<evidence type="ECO:0000256" key="7">
    <source>
        <dbReference type="RuleBase" id="RU003792"/>
    </source>
</evidence>
<dbReference type="PANTHER" id="PTHR11142">
    <property type="entry name" value="PSEUDOURIDYLATE SYNTHASE"/>
    <property type="match status" value="1"/>
</dbReference>
<dbReference type="SUPFAM" id="SSF55120">
    <property type="entry name" value="Pseudouridine synthase"/>
    <property type="match status" value="1"/>
</dbReference>
<evidence type="ECO:0000313" key="10">
    <source>
        <dbReference type="Proteomes" id="UP000192393"/>
    </source>
</evidence>
<dbReference type="EMBL" id="FWXS01000007">
    <property type="protein sequence ID" value="SMC76941.1"/>
    <property type="molecule type" value="Genomic_DNA"/>
</dbReference>
<dbReference type="InterPro" id="IPR001406">
    <property type="entry name" value="PsdUridine_synth_TruA"/>
</dbReference>
<dbReference type="InterPro" id="IPR020095">
    <property type="entry name" value="PsdUridine_synth_TruA_C"/>
</dbReference>
<feature type="domain" description="Pseudouridine synthase I TruA alpha/beta" evidence="8">
    <location>
        <begin position="8"/>
        <end position="102"/>
    </location>
</feature>
<dbReference type="AlphaFoldDB" id="A0A1W2BVN0"/>
<organism evidence="9 10">
    <name type="scientific">Moheibacter sediminis</name>
    <dbReference type="NCBI Taxonomy" id="1434700"/>
    <lineage>
        <taxon>Bacteria</taxon>
        <taxon>Pseudomonadati</taxon>
        <taxon>Bacteroidota</taxon>
        <taxon>Flavobacteriia</taxon>
        <taxon>Flavobacteriales</taxon>
        <taxon>Weeksellaceae</taxon>
        <taxon>Moheibacter</taxon>
    </lineage>
</organism>
<sequence length="248" mass="28886">MRYFLEFSYNGQNYFGWQRQPRQISVQEVLENALSTLLRQKMDLTGAGRTDTGVHARQMFAHFDFEEILPEDLIHRLNSFLAKDITVYHIHKVKEDSHARFDATERTYNYFIQCGKDPFNFDYTWQIRHDLDIEKMNEAAKSLIGKQDFSSFAKIHTDVKTHICDVKFVQWERVGNELKFTITADRFLRNMVRSVVGTLVDVGKGKINLDEFNHIIAQKDRSFASGSAPAQGLYLVEVVYPKSTFINE</sequence>
<dbReference type="InterPro" id="IPR020097">
    <property type="entry name" value="PsdUridine_synth_TruA_a/b_dom"/>
</dbReference>
<evidence type="ECO:0000256" key="6">
    <source>
        <dbReference type="PIRSR" id="PIRSR001430-2"/>
    </source>
</evidence>
<evidence type="ECO:0000259" key="8">
    <source>
        <dbReference type="Pfam" id="PF01416"/>
    </source>
</evidence>
<dbReference type="RefSeq" id="WP_084017855.1">
    <property type="nucleotide sequence ID" value="NZ_FWXS01000007.1"/>
</dbReference>
<feature type="binding site" evidence="4 6">
    <location>
        <position position="108"/>
    </location>
    <ligand>
        <name>substrate</name>
    </ligand>
</feature>
<dbReference type="PANTHER" id="PTHR11142:SF0">
    <property type="entry name" value="TRNA PSEUDOURIDINE SYNTHASE-LIKE 1"/>
    <property type="match status" value="1"/>
</dbReference>
<evidence type="ECO:0000256" key="1">
    <source>
        <dbReference type="ARBA" id="ARBA00009375"/>
    </source>
</evidence>
<evidence type="ECO:0000313" key="9">
    <source>
        <dbReference type="EMBL" id="SMC76941.1"/>
    </source>
</evidence>
<dbReference type="NCBIfam" id="TIGR00071">
    <property type="entry name" value="hisT_truA"/>
    <property type="match status" value="1"/>
</dbReference>
<dbReference type="InterPro" id="IPR020094">
    <property type="entry name" value="TruA/RsuA/RluB/E/F_N"/>
</dbReference>
<keyword evidence="3 4" id="KW-0413">Isomerase</keyword>
<comment type="similarity">
    <text evidence="1 4 7">Belongs to the tRNA pseudouridine synthase TruA family.</text>
</comment>
<comment type="subunit">
    <text evidence="4">Homodimer.</text>
</comment>
<dbReference type="GO" id="GO:0003723">
    <property type="term" value="F:RNA binding"/>
    <property type="evidence" value="ECO:0007669"/>
    <property type="project" value="InterPro"/>
</dbReference>
<dbReference type="OrthoDB" id="9811823at2"/>
<reference evidence="9 10" key="1">
    <citation type="submission" date="2017-04" db="EMBL/GenBank/DDBJ databases">
        <authorList>
            <person name="Afonso C.L."/>
            <person name="Miller P.J."/>
            <person name="Scott M.A."/>
            <person name="Spackman E."/>
            <person name="Goraichik I."/>
            <person name="Dimitrov K.M."/>
            <person name="Suarez D.L."/>
            <person name="Swayne D.E."/>
        </authorList>
    </citation>
    <scope>NUCLEOTIDE SEQUENCE [LARGE SCALE GENOMIC DNA]</scope>
    <source>
        <strain evidence="9 10">CGMCC 1.12708</strain>
    </source>
</reference>
<comment type="function">
    <text evidence="4">Formation of pseudouridine at positions 38, 39 and 40 in the anticodon stem and loop of transfer RNAs.</text>
</comment>
<dbReference type="Pfam" id="PF01416">
    <property type="entry name" value="PseudoU_synth_1"/>
    <property type="match status" value="2"/>
</dbReference>
<dbReference type="PIRSF" id="PIRSF001430">
    <property type="entry name" value="tRNA_psdUrid_synth"/>
    <property type="match status" value="1"/>
</dbReference>
<comment type="catalytic activity">
    <reaction evidence="4 7">
        <text>uridine(38/39/40) in tRNA = pseudouridine(38/39/40) in tRNA</text>
        <dbReference type="Rhea" id="RHEA:22376"/>
        <dbReference type="Rhea" id="RHEA-COMP:10085"/>
        <dbReference type="Rhea" id="RHEA-COMP:10087"/>
        <dbReference type="ChEBI" id="CHEBI:65314"/>
        <dbReference type="ChEBI" id="CHEBI:65315"/>
        <dbReference type="EC" id="5.4.99.12"/>
    </reaction>
</comment>
<name>A0A1W2BVN0_9FLAO</name>
<dbReference type="STRING" id="1434700.SAMN06296427_107180"/>
<proteinExistence type="inferred from homology"/>
<feature type="domain" description="Pseudouridine synthase I TruA alpha/beta" evidence="8">
    <location>
        <begin position="139"/>
        <end position="241"/>
    </location>
</feature>
<dbReference type="Gene3D" id="3.30.70.580">
    <property type="entry name" value="Pseudouridine synthase I, catalytic domain, N-terminal subdomain"/>
    <property type="match status" value="1"/>
</dbReference>
<accession>A0A1W2BVN0</accession>
<keyword evidence="2 4" id="KW-0819">tRNA processing</keyword>
<dbReference type="GO" id="GO:0031119">
    <property type="term" value="P:tRNA pseudouridine synthesis"/>
    <property type="evidence" value="ECO:0007669"/>
    <property type="project" value="UniProtKB-UniRule"/>
</dbReference>
<gene>
    <name evidence="4" type="primary">truA</name>
    <name evidence="9" type="ORF">SAMN06296427_107180</name>
</gene>
<dbReference type="Proteomes" id="UP000192393">
    <property type="component" value="Unassembled WGS sequence"/>
</dbReference>
<keyword evidence="10" id="KW-1185">Reference proteome</keyword>